<proteinExistence type="predicted"/>
<comment type="caution">
    <text evidence="1">The sequence shown here is derived from an EMBL/GenBank/DDBJ whole genome shotgun (WGS) entry which is preliminary data.</text>
</comment>
<reference evidence="1 2" key="1">
    <citation type="submission" date="2023-03" db="EMBL/GenBank/DDBJ databases">
        <title>Genome insight into feeding habits of ladybird beetles.</title>
        <authorList>
            <person name="Li H.-S."/>
            <person name="Huang Y.-H."/>
            <person name="Pang H."/>
        </authorList>
    </citation>
    <scope>NUCLEOTIDE SEQUENCE [LARGE SCALE GENOMIC DNA]</scope>
    <source>
        <strain evidence="1">SYSU_2023b</strain>
        <tissue evidence="1">Whole body</tissue>
    </source>
</reference>
<dbReference type="Proteomes" id="UP001431783">
    <property type="component" value="Unassembled WGS sequence"/>
</dbReference>
<evidence type="ECO:0000313" key="2">
    <source>
        <dbReference type="Proteomes" id="UP001431783"/>
    </source>
</evidence>
<dbReference type="EMBL" id="JARQZJ010000108">
    <property type="protein sequence ID" value="KAK9887367.1"/>
    <property type="molecule type" value="Genomic_DNA"/>
</dbReference>
<evidence type="ECO:0000313" key="1">
    <source>
        <dbReference type="EMBL" id="KAK9887367.1"/>
    </source>
</evidence>
<protein>
    <submittedName>
        <fullName evidence="1">Uncharacterized protein</fullName>
    </submittedName>
</protein>
<organism evidence="1 2">
    <name type="scientific">Henosepilachna vigintioctopunctata</name>
    <dbReference type="NCBI Taxonomy" id="420089"/>
    <lineage>
        <taxon>Eukaryota</taxon>
        <taxon>Metazoa</taxon>
        <taxon>Ecdysozoa</taxon>
        <taxon>Arthropoda</taxon>
        <taxon>Hexapoda</taxon>
        <taxon>Insecta</taxon>
        <taxon>Pterygota</taxon>
        <taxon>Neoptera</taxon>
        <taxon>Endopterygota</taxon>
        <taxon>Coleoptera</taxon>
        <taxon>Polyphaga</taxon>
        <taxon>Cucujiformia</taxon>
        <taxon>Coccinelloidea</taxon>
        <taxon>Coccinellidae</taxon>
        <taxon>Epilachninae</taxon>
        <taxon>Epilachnini</taxon>
        <taxon>Henosepilachna</taxon>
    </lineage>
</organism>
<name>A0AAW1UVB2_9CUCU</name>
<dbReference type="AlphaFoldDB" id="A0AAW1UVB2"/>
<gene>
    <name evidence="1" type="ORF">WA026_022037</name>
</gene>
<accession>A0AAW1UVB2</accession>
<sequence>MLARSQSLFLWPTVHQNRCHETKDNQPIKSGHYTNNLLFQLAKSWGYVFWKTNGPFVDTHWRRKRHFTFPEHTIFSCKRWSNERKAAWKKLGRVVNADTLLGEMMKTREKWRAGYEYIVDIMKRKEVEDRMRQQEEGNNME</sequence>
<keyword evidence="2" id="KW-1185">Reference proteome</keyword>